<keyword evidence="1" id="KW-0472">Membrane</keyword>
<protein>
    <submittedName>
        <fullName evidence="2">Uncharacterized protein</fullName>
    </submittedName>
</protein>
<accession>A0A1I6TBF8</accession>
<evidence type="ECO:0000256" key="1">
    <source>
        <dbReference type="SAM" id="Phobius"/>
    </source>
</evidence>
<keyword evidence="3" id="KW-1185">Reference proteome</keyword>
<name>A0A1I6TBF8_9CAUL</name>
<keyword evidence="1" id="KW-0812">Transmembrane</keyword>
<proteinExistence type="predicted"/>
<dbReference type="Pfam" id="PF19447">
    <property type="entry name" value="DUF5985"/>
    <property type="match status" value="1"/>
</dbReference>
<evidence type="ECO:0000313" key="2">
    <source>
        <dbReference type="EMBL" id="SFS86525.1"/>
    </source>
</evidence>
<reference evidence="3" key="1">
    <citation type="submission" date="2016-10" db="EMBL/GenBank/DDBJ databases">
        <authorList>
            <person name="Varghese N."/>
            <person name="Submissions S."/>
        </authorList>
    </citation>
    <scope>NUCLEOTIDE SEQUENCE [LARGE SCALE GENOMIC DNA]</scope>
    <source>
        <strain evidence="3">CGMCC 1.10683</strain>
    </source>
</reference>
<dbReference type="RefSeq" id="WP_092312925.1">
    <property type="nucleotide sequence ID" value="NZ_FOZV01000009.1"/>
</dbReference>
<dbReference type="EMBL" id="FOZV01000009">
    <property type="protein sequence ID" value="SFS86525.1"/>
    <property type="molecule type" value="Genomic_DNA"/>
</dbReference>
<dbReference type="Proteomes" id="UP000198788">
    <property type="component" value="Unassembled WGS sequence"/>
</dbReference>
<dbReference type="InterPro" id="IPR046027">
    <property type="entry name" value="DUF5985"/>
</dbReference>
<keyword evidence="1" id="KW-1133">Transmembrane helix</keyword>
<gene>
    <name evidence="2" type="ORF">SAMN05192570_3095</name>
</gene>
<evidence type="ECO:0000313" key="3">
    <source>
        <dbReference type="Proteomes" id="UP000198788"/>
    </source>
</evidence>
<feature type="transmembrane region" description="Helical" evidence="1">
    <location>
        <begin position="35"/>
        <end position="55"/>
    </location>
</feature>
<organism evidence="2 3">
    <name type="scientific">Brevundimonas viscosa</name>
    <dbReference type="NCBI Taxonomy" id="871741"/>
    <lineage>
        <taxon>Bacteria</taxon>
        <taxon>Pseudomonadati</taxon>
        <taxon>Pseudomonadota</taxon>
        <taxon>Alphaproteobacteria</taxon>
        <taxon>Caulobacterales</taxon>
        <taxon>Caulobacteraceae</taxon>
        <taxon>Brevundimonas</taxon>
    </lineage>
</organism>
<sequence>MTPSGPTIVYLLCLVTSAACAGLLIRSWLRNRQPLLMWSAGCFSLLAVNNLLVVIDMTMLTDSNLSVARSLTAFAAVGVLIYGFIWEVDR</sequence>
<feature type="transmembrane region" description="Helical" evidence="1">
    <location>
        <begin position="67"/>
        <end position="86"/>
    </location>
</feature>
<dbReference type="STRING" id="871741.SAMN05192570_3095"/>
<dbReference type="OrthoDB" id="5295794at2"/>
<feature type="transmembrane region" description="Helical" evidence="1">
    <location>
        <begin position="7"/>
        <end position="29"/>
    </location>
</feature>
<dbReference type="AlphaFoldDB" id="A0A1I6TBF8"/>